<feature type="transmembrane region" description="Helical" evidence="6">
    <location>
        <begin position="109"/>
        <end position="129"/>
    </location>
</feature>
<keyword evidence="3 4" id="KW-0408">Iron</keyword>
<dbReference type="Pfam" id="PF13287">
    <property type="entry name" value="Fn3_assoc"/>
    <property type="match status" value="1"/>
</dbReference>
<keyword evidence="2 4" id="KW-0479">Metal-binding</keyword>
<dbReference type="InterPro" id="IPR036909">
    <property type="entry name" value="Cyt_c-like_dom_sf"/>
</dbReference>
<dbReference type="SUPFAM" id="SSF52047">
    <property type="entry name" value="RNI-like"/>
    <property type="match status" value="1"/>
</dbReference>
<name>A0A512BA53_9BACT</name>
<dbReference type="PROSITE" id="PS51007">
    <property type="entry name" value="CYTC"/>
    <property type="match status" value="1"/>
</dbReference>
<dbReference type="Gene3D" id="3.80.10.10">
    <property type="entry name" value="Ribonuclease Inhibitor"/>
    <property type="match status" value="1"/>
</dbReference>
<evidence type="ECO:0000256" key="3">
    <source>
        <dbReference type="ARBA" id="ARBA00023004"/>
    </source>
</evidence>
<dbReference type="InterPro" id="IPR032675">
    <property type="entry name" value="LRR_dom_sf"/>
</dbReference>
<evidence type="ECO:0000259" key="7">
    <source>
        <dbReference type="PROSITE" id="PS51007"/>
    </source>
</evidence>
<feature type="region of interest" description="Disordered" evidence="5">
    <location>
        <begin position="686"/>
        <end position="713"/>
    </location>
</feature>
<feature type="transmembrane region" description="Helical" evidence="6">
    <location>
        <begin position="48"/>
        <end position="67"/>
    </location>
</feature>
<dbReference type="GO" id="GO:0046872">
    <property type="term" value="F:metal ion binding"/>
    <property type="evidence" value="ECO:0007669"/>
    <property type="project" value="UniProtKB-KW"/>
</dbReference>
<dbReference type="InterPro" id="IPR009056">
    <property type="entry name" value="Cyt_c-like_dom"/>
</dbReference>
<dbReference type="PANTHER" id="PTHR35889:SF3">
    <property type="entry name" value="F-BOX DOMAIN-CONTAINING PROTEIN"/>
    <property type="match status" value="1"/>
</dbReference>
<gene>
    <name evidence="8" type="ORF">SAE01_13190</name>
</gene>
<evidence type="ECO:0000256" key="6">
    <source>
        <dbReference type="SAM" id="Phobius"/>
    </source>
</evidence>
<evidence type="ECO:0000313" key="9">
    <source>
        <dbReference type="Proteomes" id="UP000321513"/>
    </source>
</evidence>
<dbReference type="Pfam" id="PF09990">
    <property type="entry name" value="DUF2231"/>
    <property type="match status" value="1"/>
</dbReference>
<feature type="domain" description="Cytochrome c" evidence="7">
    <location>
        <begin position="127"/>
        <end position="248"/>
    </location>
</feature>
<sequence>MVIPAWLQVGGRMHPLLLHFPIALIVLYVLWILFAVSNSHYKQIASDLLLLSSITSVITALCGLLLSREPGYDPDALQTHKWAGSIIAFLLIFWYWISTAKNVSRWFNISASFVMLITIIVAGDLGAAITHGENFLMAPITPEKERKTVLFEEAFVYADVVQPVLEAKCLSCHNSKKAKGELVMETAGLLLKGGKDGRLWDTTKADLGLLMQRIHLPEDEKEHMPPSGKPQLTDEEMVILERWIKGGADMNKKVIELPPSDTLRTIAYKRLKAFSEEKYDFTAANENTIKKLNNTNRVIYPIAAKSPALVVNFYNSPYFGSKQLAELADIDQQVVELNLSKMPVKDEDLKTIARFTNLRTLNLNYSAITGNTLDQLKKLPLLKSLSLTGTAVTAKQLAVLQEFPKLRSVFIWNTGISPTALAAINKQGKIHFETGFDAAGVVMKLTPPIIANGDSIVTKPVAVQLKHYVPGTAIRYTTDGTDPDSISSPIFKNDLQVQKMFELKTRAVKPGWYSSDVVSRYFFTSRYVPDSIELLKPADAKYKAKEGRTLNDLVKSDPGRGSGKWLGFRDNNLEALLFFRQPIPATSVILSTLRDVKGLIFPPASVEIWGGTDKNKLKLLMHLSPKPTVKGDPNDNFPITCEFAPTNVSFIKIIAKPISKIPAWLKDEREKAKIEEAKIKKAELEKAKKEKVKGAEPIAEKSKDKRSAAEKAKDEKPWIFIDEVMVN</sequence>
<dbReference type="EMBL" id="BJYT01000004">
    <property type="protein sequence ID" value="GEO08823.1"/>
    <property type="molecule type" value="Genomic_DNA"/>
</dbReference>
<accession>A0A512BA53</accession>
<dbReference type="Proteomes" id="UP000321513">
    <property type="component" value="Unassembled WGS sequence"/>
</dbReference>
<dbReference type="InterPro" id="IPR011429">
    <property type="entry name" value="Cyt_c_Planctomycete-type"/>
</dbReference>
<evidence type="ECO:0000256" key="5">
    <source>
        <dbReference type="SAM" id="MobiDB-lite"/>
    </source>
</evidence>
<evidence type="ECO:0000313" key="8">
    <source>
        <dbReference type="EMBL" id="GEO08823.1"/>
    </source>
</evidence>
<evidence type="ECO:0000256" key="4">
    <source>
        <dbReference type="PROSITE-ProRule" id="PRU00433"/>
    </source>
</evidence>
<keyword evidence="1 4" id="KW-0349">Heme</keyword>
<protein>
    <recommendedName>
        <fullName evidence="7">Cytochrome c domain-containing protein</fullName>
    </recommendedName>
</protein>
<dbReference type="SUPFAM" id="SSF46626">
    <property type="entry name" value="Cytochrome c"/>
    <property type="match status" value="1"/>
</dbReference>
<comment type="caution">
    <text evidence="8">The sequence shown here is derived from an EMBL/GenBank/DDBJ whole genome shotgun (WGS) entry which is preliminary data.</text>
</comment>
<dbReference type="GO" id="GO:0009055">
    <property type="term" value="F:electron transfer activity"/>
    <property type="evidence" value="ECO:0007669"/>
    <property type="project" value="InterPro"/>
</dbReference>
<keyword evidence="6" id="KW-1133">Transmembrane helix</keyword>
<dbReference type="Pfam" id="PF07635">
    <property type="entry name" value="PSCyt1"/>
    <property type="match status" value="1"/>
</dbReference>
<keyword evidence="9" id="KW-1185">Reference proteome</keyword>
<organism evidence="8 9">
    <name type="scientific">Segetibacter aerophilus</name>
    <dbReference type="NCBI Taxonomy" id="670293"/>
    <lineage>
        <taxon>Bacteria</taxon>
        <taxon>Pseudomonadati</taxon>
        <taxon>Bacteroidota</taxon>
        <taxon>Chitinophagia</taxon>
        <taxon>Chitinophagales</taxon>
        <taxon>Chitinophagaceae</taxon>
        <taxon>Segetibacter</taxon>
    </lineage>
</organism>
<dbReference type="AlphaFoldDB" id="A0A512BA53"/>
<dbReference type="InterPro" id="IPR026876">
    <property type="entry name" value="Fn3_assoc_repeat"/>
</dbReference>
<evidence type="ECO:0000256" key="1">
    <source>
        <dbReference type="ARBA" id="ARBA00022617"/>
    </source>
</evidence>
<proteinExistence type="predicted"/>
<keyword evidence="6" id="KW-0812">Transmembrane</keyword>
<evidence type="ECO:0000256" key="2">
    <source>
        <dbReference type="ARBA" id="ARBA00022723"/>
    </source>
</evidence>
<dbReference type="InterPro" id="IPR019251">
    <property type="entry name" value="DUF2231_TM"/>
</dbReference>
<reference evidence="8 9" key="1">
    <citation type="submission" date="2019-07" db="EMBL/GenBank/DDBJ databases">
        <title>Whole genome shotgun sequence of Segetibacter aerophilus NBRC 106135.</title>
        <authorList>
            <person name="Hosoyama A."/>
            <person name="Uohara A."/>
            <person name="Ohji S."/>
            <person name="Ichikawa N."/>
        </authorList>
    </citation>
    <scope>NUCLEOTIDE SEQUENCE [LARGE SCALE GENOMIC DNA]</scope>
    <source>
        <strain evidence="8 9">NBRC 106135</strain>
    </source>
</reference>
<feature type="transmembrane region" description="Helical" evidence="6">
    <location>
        <begin position="16"/>
        <end position="36"/>
    </location>
</feature>
<feature type="transmembrane region" description="Helical" evidence="6">
    <location>
        <begin position="79"/>
        <end position="97"/>
    </location>
</feature>
<dbReference type="PANTHER" id="PTHR35889">
    <property type="entry name" value="CYCLOINULO-OLIGOSACCHARIDE FRUCTANOTRANSFERASE-RELATED"/>
    <property type="match status" value="1"/>
</dbReference>
<dbReference type="GO" id="GO:0020037">
    <property type="term" value="F:heme binding"/>
    <property type="evidence" value="ECO:0007669"/>
    <property type="project" value="InterPro"/>
</dbReference>
<keyword evidence="6" id="KW-0472">Membrane</keyword>